<dbReference type="Proteomes" id="UP000219048">
    <property type="component" value="Unassembled WGS sequence"/>
</dbReference>
<dbReference type="GO" id="GO:0005737">
    <property type="term" value="C:cytoplasm"/>
    <property type="evidence" value="ECO:0007669"/>
    <property type="project" value="TreeGrafter"/>
</dbReference>
<proteinExistence type="predicted"/>
<dbReference type="Pfam" id="PF23572">
    <property type="entry name" value="GH3_C"/>
    <property type="match status" value="1"/>
</dbReference>
<reference evidence="4" key="1">
    <citation type="submission" date="2017-09" db="EMBL/GenBank/DDBJ databases">
        <authorList>
            <person name="Varghese N."/>
            <person name="Submissions S."/>
        </authorList>
    </citation>
    <scope>NUCLEOTIDE SEQUENCE [LARGE SCALE GENOMIC DNA]</scope>
    <source>
        <strain evidence="4">DSM 25885</strain>
    </source>
</reference>
<dbReference type="Pfam" id="PF23571">
    <property type="entry name" value="GH3_M"/>
    <property type="match status" value="1"/>
</dbReference>
<sequence>MTYFSYRTQPSNRLKIPKMPIPLFNSIASWLLKKRYHQIELFLKYPSDVQNEVLRQLIDFSEGTMLGRQYGFEDINKYEDFANRVPIVSYEEVAGLIERTRKGEQNLFWPTAIKWFAKSSGTTNAKSKFIPVSTEALEDCHYKSGKDLLCLYLNNNENSQLFMGKSLRLGGSKELYEDNGTFFGDLSAILIDNMPLWAEYSSTPSNKVSLMSEWESKLEAIIEESIRENVTSLVGVPSWMLVLLNDVIEKTGKTHLFEIWENLEVYFHGGVSFAPYKEQYRKLLPRKNFNYYETYNASEGFFAIQDRNNSQDLLLMLDYGIFYEFIPMNSSGKEERAIPLWEVELGVNYAIVITTNGGLWRYKIGDTVRFMSKDPYRIRITGRTKHHINAFGEELIIENAEEALKQICQKTNAEIMDYTAAPVFMDGREKGTHEWIIEFRKQPTDIAYFTEFLDNALKSLNSDYEAKRYNNITLRMPKVHVARPNLFHDWLKSKNKLGGQHKIPRLSNERGYIEELLKMNMES</sequence>
<feature type="domain" description="GH3 C-terminal" evidence="2">
    <location>
        <begin position="398"/>
        <end position="510"/>
    </location>
</feature>
<dbReference type="Gene3D" id="3.40.50.12780">
    <property type="entry name" value="N-terminal domain of ligase-like"/>
    <property type="match status" value="1"/>
</dbReference>
<evidence type="ECO:0000313" key="4">
    <source>
        <dbReference type="Proteomes" id="UP000219048"/>
    </source>
</evidence>
<evidence type="ECO:0000259" key="1">
    <source>
        <dbReference type="Pfam" id="PF23571"/>
    </source>
</evidence>
<dbReference type="AlphaFoldDB" id="A0A285MUV2"/>
<gene>
    <name evidence="3" type="ORF">SAMN06265377_2782</name>
</gene>
<dbReference type="PANTHER" id="PTHR31901">
    <property type="entry name" value="GH3 DOMAIN-CONTAINING PROTEIN"/>
    <property type="match status" value="1"/>
</dbReference>
<protein>
    <submittedName>
        <fullName evidence="3">GH3 auxin-responsive promoter</fullName>
    </submittedName>
</protein>
<dbReference type="InterPro" id="IPR042099">
    <property type="entry name" value="ANL_N_sf"/>
</dbReference>
<name>A0A285MUV2_9FLAO</name>
<organism evidence="3 4">
    <name type="scientific">Flagellimonas pacifica</name>
    <dbReference type="NCBI Taxonomy" id="1247520"/>
    <lineage>
        <taxon>Bacteria</taxon>
        <taxon>Pseudomonadati</taxon>
        <taxon>Bacteroidota</taxon>
        <taxon>Flavobacteriia</taxon>
        <taxon>Flavobacteriales</taxon>
        <taxon>Flavobacteriaceae</taxon>
        <taxon>Flagellimonas</taxon>
    </lineage>
</organism>
<dbReference type="InterPro" id="IPR004993">
    <property type="entry name" value="GH3"/>
</dbReference>
<feature type="domain" description="GH3 middle" evidence="1">
    <location>
        <begin position="315"/>
        <end position="383"/>
    </location>
</feature>
<dbReference type="InterPro" id="IPR055377">
    <property type="entry name" value="GH3_M"/>
</dbReference>
<dbReference type="GO" id="GO:0016881">
    <property type="term" value="F:acid-amino acid ligase activity"/>
    <property type="evidence" value="ECO:0007669"/>
    <property type="project" value="TreeGrafter"/>
</dbReference>
<evidence type="ECO:0000313" key="3">
    <source>
        <dbReference type="EMBL" id="SNZ00954.1"/>
    </source>
</evidence>
<keyword evidence="4" id="KW-1185">Reference proteome</keyword>
<dbReference type="EMBL" id="OBEH01000004">
    <property type="protein sequence ID" value="SNZ00954.1"/>
    <property type="molecule type" value="Genomic_DNA"/>
</dbReference>
<dbReference type="InterPro" id="IPR055378">
    <property type="entry name" value="GH3_C"/>
</dbReference>
<evidence type="ECO:0000259" key="2">
    <source>
        <dbReference type="Pfam" id="PF23572"/>
    </source>
</evidence>
<dbReference type="Pfam" id="PF03321">
    <property type="entry name" value="GH3"/>
    <property type="match status" value="1"/>
</dbReference>
<dbReference type="PANTHER" id="PTHR31901:SF9">
    <property type="entry name" value="GH3 DOMAIN-CONTAINING PROTEIN"/>
    <property type="match status" value="1"/>
</dbReference>
<accession>A0A285MUV2</accession>